<sequence>MSWFNLNYVFGKSSGNNTSTFIPESSVEGSIVPDFYDGRIMMITRRRSCPIFVLITRNRFCQT</sequence>
<dbReference type="Proteomes" id="UP000215914">
    <property type="component" value="Unassembled WGS sequence"/>
</dbReference>
<dbReference type="EMBL" id="MNCJ02000332">
    <property type="protein sequence ID" value="KAF5755789.1"/>
    <property type="molecule type" value="Genomic_DNA"/>
</dbReference>
<protein>
    <submittedName>
        <fullName evidence="1">Uncharacterized protein</fullName>
    </submittedName>
</protein>
<keyword evidence="2" id="KW-1185">Reference proteome</keyword>
<organism evidence="1 2">
    <name type="scientific">Helianthus annuus</name>
    <name type="common">Common sunflower</name>
    <dbReference type="NCBI Taxonomy" id="4232"/>
    <lineage>
        <taxon>Eukaryota</taxon>
        <taxon>Viridiplantae</taxon>
        <taxon>Streptophyta</taxon>
        <taxon>Embryophyta</taxon>
        <taxon>Tracheophyta</taxon>
        <taxon>Spermatophyta</taxon>
        <taxon>Magnoliopsida</taxon>
        <taxon>eudicotyledons</taxon>
        <taxon>Gunneridae</taxon>
        <taxon>Pentapetalae</taxon>
        <taxon>asterids</taxon>
        <taxon>campanulids</taxon>
        <taxon>Asterales</taxon>
        <taxon>Asteraceae</taxon>
        <taxon>Asteroideae</taxon>
        <taxon>Heliantheae alliance</taxon>
        <taxon>Heliantheae</taxon>
        <taxon>Helianthus</taxon>
    </lineage>
</organism>
<reference evidence="1" key="1">
    <citation type="journal article" date="2017" name="Nature">
        <title>The sunflower genome provides insights into oil metabolism, flowering and Asterid evolution.</title>
        <authorList>
            <person name="Badouin H."/>
            <person name="Gouzy J."/>
            <person name="Grassa C.J."/>
            <person name="Murat F."/>
            <person name="Staton S.E."/>
            <person name="Cottret L."/>
            <person name="Lelandais-Briere C."/>
            <person name="Owens G.L."/>
            <person name="Carrere S."/>
            <person name="Mayjonade B."/>
            <person name="Legrand L."/>
            <person name="Gill N."/>
            <person name="Kane N.C."/>
            <person name="Bowers J.E."/>
            <person name="Hubner S."/>
            <person name="Bellec A."/>
            <person name="Berard A."/>
            <person name="Berges H."/>
            <person name="Blanchet N."/>
            <person name="Boniface M.C."/>
            <person name="Brunel D."/>
            <person name="Catrice O."/>
            <person name="Chaidir N."/>
            <person name="Claudel C."/>
            <person name="Donnadieu C."/>
            <person name="Faraut T."/>
            <person name="Fievet G."/>
            <person name="Helmstetter N."/>
            <person name="King M."/>
            <person name="Knapp S.J."/>
            <person name="Lai Z."/>
            <person name="Le Paslier M.C."/>
            <person name="Lippi Y."/>
            <person name="Lorenzon L."/>
            <person name="Mandel J.R."/>
            <person name="Marage G."/>
            <person name="Marchand G."/>
            <person name="Marquand E."/>
            <person name="Bret-Mestries E."/>
            <person name="Morien E."/>
            <person name="Nambeesan S."/>
            <person name="Nguyen T."/>
            <person name="Pegot-Espagnet P."/>
            <person name="Pouilly N."/>
            <person name="Raftis F."/>
            <person name="Sallet E."/>
            <person name="Schiex T."/>
            <person name="Thomas J."/>
            <person name="Vandecasteele C."/>
            <person name="Vares D."/>
            <person name="Vear F."/>
            <person name="Vautrin S."/>
            <person name="Crespi M."/>
            <person name="Mangin B."/>
            <person name="Burke J.M."/>
            <person name="Salse J."/>
            <person name="Munos S."/>
            <person name="Vincourt P."/>
            <person name="Rieseberg L.H."/>
            <person name="Langlade N.B."/>
        </authorList>
    </citation>
    <scope>NUCLEOTIDE SEQUENCE</scope>
    <source>
        <tissue evidence="1">Leaves</tissue>
    </source>
</reference>
<name>A0A9K3DI21_HELAN</name>
<gene>
    <name evidence="1" type="ORF">HanXRQr2_Chr17g0806781</name>
</gene>
<comment type="caution">
    <text evidence="1">The sequence shown here is derived from an EMBL/GenBank/DDBJ whole genome shotgun (WGS) entry which is preliminary data.</text>
</comment>
<dbReference type="AlphaFoldDB" id="A0A9K3DI21"/>
<reference evidence="1" key="2">
    <citation type="submission" date="2020-06" db="EMBL/GenBank/DDBJ databases">
        <title>Helianthus annuus Genome sequencing and assembly Release 2.</title>
        <authorList>
            <person name="Gouzy J."/>
            <person name="Langlade N."/>
            <person name="Munos S."/>
        </authorList>
    </citation>
    <scope>NUCLEOTIDE SEQUENCE</scope>
    <source>
        <tissue evidence="1">Leaves</tissue>
    </source>
</reference>
<accession>A0A9K3DI21</accession>
<evidence type="ECO:0000313" key="1">
    <source>
        <dbReference type="EMBL" id="KAF5755789.1"/>
    </source>
</evidence>
<dbReference type="Gramene" id="mRNA:HanXRQr2_Chr17g0806781">
    <property type="protein sequence ID" value="mRNA:HanXRQr2_Chr17g0806781"/>
    <property type="gene ID" value="HanXRQr2_Chr17g0806781"/>
</dbReference>
<evidence type="ECO:0000313" key="2">
    <source>
        <dbReference type="Proteomes" id="UP000215914"/>
    </source>
</evidence>
<proteinExistence type="predicted"/>